<organism evidence="1 2">
    <name type="scientific">Novosphingobium marinum</name>
    <dbReference type="NCBI Taxonomy" id="1514948"/>
    <lineage>
        <taxon>Bacteria</taxon>
        <taxon>Pseudomonadati</taxon>
        <taxon>Pseudomonadota</taxon>
        <taxon>Alphaproteobacteria</taxon>
        <taxon>Sphingomonadales</taxon>
        <taxon>Sphingomonadaceae</taxon>
        <taxon>Novosphingobium</taxon>
    </lineage>
</organism>
<name>A0A7Z0BVP7_9SPHN</name>
<gene>
    <name evidence="1" type="ORF">FHS75_001711</name>
</gene>
<comment type="caution">
    <text evidence="1">The sequence shown here is derived from an EMBL/GenBank/DDBJ whole genome shotgun (WGS) entry which is preliminary data.</text>
</comment>
<keyword evidence="2" id="KW-1185">Reference proteome</keyword>
<protein>
    <recommendedName>
        <fullName evidence="3">DUF429 domain-containing protein</fullName>
    </recommendedName>
</protein>
<dbReference type="Proteomes" id="UP000522081">
    <property type="component" value="Unassembled WGS sequence"/>
</dbReference>
<evidence type="ECO:0000313" key="1">
    <source>
        <dbReference type="EMBL" id="NYH95392.1"/>
    </source>
</evidence>
<dbReference type="EMBL" id="JACBZF010000002">
    <property type="protein sequence ID" value="NYH95392.1"/>
    <property type="molecule type" value="Genomic_DNA"/>
</dbReference>
<reference evidence="1 2" key="1">
    <citation type="submission" date="2020-07" db="EMBL/GenBank/DDBJ databases">
        <title>Genomic Encyclopedia of Type Strains, Phase IV (KMG-IV): sequencing the most valuable type-strain genomes for metagenomic binning, comparative biology and taxonomic classification.</title>
        <authorList>
            <person name="Goeker M."/>
        </authorList>
    </citation>
    <scope>NUCLEOTIDE SEQUENCE [LARGE SCALE GENOMIC DNA]</scope>
    <source>
        <strain evidence="1 2">DSM 29043</strain>
    </source>
</reference>
<evidence type="ECO:0000313" key="2">
    <source>
        <dbReference type="Proteomes" id="UP000522081"/>
    </source>
</evidence>
<evidence type="ECO:0008006" key="3">
    <source>
        <dbReference type="Google" id="ProtNLM"/>
    </source>
</evidence>
<proteinExistence type="predicted"/>
<sequence>MADRFGQFAAIDWSGARGPRQKGIAVAVCDARGGPPVLVERECAWSRGEVLAVLRDELPPGTLAGLDLGIALPFADCGAYFPGWSGSPPDARRLWAQVEAICAADLHLEAQSFVEHAALGEYFRRHGGREGAHFRCDGAFHGRGRFRVTEARQAAMGCKPYSNFNLVGAAQVGKSSLTGMRMLHALGGALPVWPVDPLPATGSVVVEIYTTIAAVAAGLSPGRSKMRDYAALNAALAVLGSAPVEGEGAIDDHSADALLSAAWLRRVAADSDLWHPPALTDEIARTEGWTFGAI</sequence>
<dbReference type="AlphaFoldDB" id="A0A7Z0BVP7"/>
<accession>A0A7Z0BVP7</accession>
<dbReference type="RefSeq" id="WP_179407247.1">
    <property type="nucleotide sequence ID" value="NZ_BMGF01000002.1"/>
</dbReference>